<name>A0A934RYE7_9BACT</name>
<dbReference type="CDD" id="cd03673">
    <property type="entry name" value="NUDIX_Ap6A_hydrolase"/>
    <property type="match status" value="1"/>
</dbReference>
<organism evidence="2 3">
    <name type="scientific">Pelagicoccus mobilis</name>
    <dbReference type="NCBI Taxonomy" id="415221"/>
    <lineage>
        <taxon>Bacteria</taxon>
        <taxon>Pseudomonadati</taxon>
        <taxon>Verrucomicrobiota</taxon>
        <taxon>Opitutia</taxon>
        <taxon>Puniceicoccales</taxon>
        <taxon>Pelagicoccaceae</taxon>
        <taxon>Pelagicoccus</taxon>
    </lineage>
</organism>
<dbReference type="InterPro" id="IPR000086">
    <property type="entry name" value="NUDIX_hydrolase_dom"/>
</dbReference>
<dbReference type="Pfam" id="PF00293">
    <property type="entry name" value="NUDIX"/>
    <property type="match status" value="1"/>
</dbReference>
<evidence type="ECO:0000313" key="2">
    <source>
        <dbReference type="EMBL" id="MBK1878638.1"/>
    </source>
</evidence>
<gene>
    <name evidence="2" type="ORF">JIN87_17290</name>
</gene>
<feature type="domain" description="Nudix hydrolase" evidence="1">
    <location>
        <begin position="5"/>
        <end position="139"/>
    </location>
</feature>
<dbReference type="InterPro" id="IPR015797">
    <property type="entry name" value="NUDIX_hydrolase-like_dom_sf"/>
</dbReference>
<dbReference type="RefSeq" id="WP_200356850.1">
    <property type="nucleotide sequence ID" value="NZ_JAENIL010000033.1"/>
</dbReference>
<protein>
    <submittedName>
        <fullName evidence="2">NUDIX domain-containing protein</fullName>
    </submittedName>
</protein>
<dbReference type="Gene3D" id="3.90.79.10">
    <property type="entry name" value="Nucleoside Triphosphate Pyrophosphohydrolase"/>
    <property type="match status" value="1"/>
</dbReference>
<comment type="caution">
    <text evidence="2">The sequence shown here is derived from an EMBL/GenBank/DDBJ whole genome shotgun (WGS) entry which is preliminary data.</text>
</comment>
<dbReference type="EMBL" id="JAENIL010000033">
    <property type="protein sequence ID" value="MBK1878638.1"/>
    <property type="molecule type" value="Genomic_DNA"/>
</dbReference>
<proteinExistence type="predicted"/>
<evidence type="ECO:0000259" key="1">
    <source>
        <dbReference type="PROSITE" id="PS51462"/>
    </source>
</evidence>
<dbReference type="Proteomes" id="UP000617628">
    <property type="component" value="Unassembled WGS sequence"/>
</dbReference>
<dbReference type="SUPFAM" id="SSF55811">
    <property type="entry name" value="Nudix"/>
    <property type="match status" value="1"/>
</dbReference>
<sequence length="146" mass="16953">MHKLRTIEAAGGLTLDANDRILFIFKNGRWDLPKGLIERENSAAKTAVAEVSEETGLTTRELRVLTELIPTIHVSKFAKTKSLKQTRWFLLRYSGEDEGFTPQTEEGIEHCAWIPLWDLERPLRNCPARIHYLVSFWLKVRKEIDY</sequence>
<dbReference type="PROSITE" id="PS51462">
    <property type="entry name" value="NUDIX"/>
    <property type="match status" value="1"/>
</dbReference>
<evidence type="ECO:0000313" key="3">
    <source>
        <dbReference type="Proteomes" id="UP000617628"/>
    </source>
</evidence>
<dbReference type="AlphaFoldDB" id="A0A934RYE7"/>
<keyword evidence="3" id="KW-1185">Reference proteome</keyword>
<reference evidence="2" key="1">
    <citation type="submission" date="2021-01" db="EMBL/GenBank/DDBJ databases">
        <title>Modified the classification status of verrucomicrobia.</title>
        <authorList>
            <person name="Feng X."/>
        </authorList>
    </citation>
    <scope>NUCLEOTIDE SEQUENCE</scope>
    <source>
        <strain evidence="2">KCTC 13126</strain>
    </source>
</reference>
<accession>A0A934RYE7</accession>